<name>A0A7X0P1L5_9ACTN</name>
<reference evidence="2 3" key="1">
    <citation type="submission" date="2020-08" db="EMBL/GenBank/DDBJ databases">
        <title>Sequencing the genomes of 1000 actinobacteria strains.</title>
        <authorList>
            <person name="Klenk H.-P."/>
        </authorList>
    </citation>
    <scope>NUCLEOTIDE SEQUENCE [LARGE SCALE GENOMIC DNA]</scope>
    <source>
        <strain evidence="2 3">DSM 43768</strain>
    </source>
</reference>
<evidence type="ECO:0000259" key="1">
    <source>
        <dbReference type="Pfam" id="PF04542"/>
    </source>
</evidence>
<dbReference type="PANTHER" id="PTHR47756:SF2">
    <property type="entry name" value="BLL6612 PROTEIN"/>
    <property type="match status" value="1"/>
</dbReference>
<feature type="domain" description="RNA polymerase sigma-70 region 2" evidence="1">
    <location>
        <begin position="10"/>
        <end position="76"/>
    </location>
</feature>
<dbReference type="PANTHER" id="PTHR47756">
    <property type="entry name" value="BLL6612 PROTEIN-RELATED"/>
    <property type="match status" value="1"/>
</dbReference>
<dbReference type="AlphaFoldDB" id="A0A7X0P1L5"/>
<dbReference type="InterPro" id="IPR007627">
    <property type="entry name" value="RNA_pol_sigma70_r2"/>
</dbReference>
<proteinExistence type="predicted"/>
<keyword evidence="3" id="KW-1185">Reference proteome</keyword>
<accession>A0A7X0P1L5</accession>
<protein>
    <recommendedName>
        <fullName evidence="1">RNA polymerase sigma-70 region 2 domain-containing protein</fullName>
    </recommendedName>
</protein>
<dbReference type="Gene3D" id="1.10.1740.10">
    <property type="match status" value="1"/>
</dbReference>
<dbReference type="Proteomes" id="UP000565579">
    <property type="component" value="Unassembled WGS sequence"/>
</dbReference>
<dbReference type="GO" id="GO:0006352">
    <property type="term" value="P:DNA-templated transcription initiation"/>
    <property type="evidence" value="ECO:0007669"/>
    <property type="project" value="InterPro"/>
</dbReference>
<dbReference type="EMBL" id="JACHMI010000001">
    <property type="protein sequence ID" value="MBB6553610.1"/>
    <property type="molecule type" value="Genomic_DNA"/>
</dbReference>
<dbReference type="GO" id="GO:0003700">
    <property type="term" value="F:DNA-binding transcription factor activity"/>
    <property type="evidence" value="ECO:0007669"/>
    <property type="project" value="InterPro"/>
</dbReference>
<organism evidence="2 3">
    <name type="scientific">Nonomuraea rubra</name>
    <dbReference type="NCBI Taxonomy" id="46180"/>
    <lineage>
        <taxon>Bacteria</taxon>
        <taxon>Bacillati</taxon>
        <taxon>Actinomycetota</taxon>
        <taxon>Actinomycetes</taxon>
        <taxon>Streptosporangiales</taxon>
        <taxon>Streptosporangiaceae</taxon>
        <taxon>Nonomuraea</taxon>
    </lineage>
</organism>
<evidence type="ECO:0000313" key="2">
    <source>
        <dbReference type="EMBL" id="MBB6553610.1"/>
    </source>
</evidence>
<sequence>MSGTSTAEDLLRRLAPQALGTLIRRYGDFDACEDAVQEALLAASVQWPGQGVPDHPATWLITVATRRLAGAHRSETARRRRATLAAALEAGPAAGAFSGSLAYRRWIAMPSRPVQGEQGDQFMMACAADLPLDGSCHDGTTPSAAARGRSVGFGYLNRRRRRLLLTTNTLENAIAAPAIIGLSRPSAASGRAATL</sequence>
<dbReference type="Pfam" id="PF04542">
    <property type="entry name" value="Sigma70_r2"/>
    <property type="match status" value="1"/>
</dbReference>
<gene>
    <name evidence="2" type="ORF">HD593_008405</name>
</gene>
<comment type="caution">
    <text evidence="2">The sequence shown here is derived from an EMBL/GenBank/DDBJ whole genome shotgun (WGS) entry which is preliminary data.</text>
</comment>
<dbReference type="InterPro" id="IPR013325">
    <property type="entry name" value="RNA_pol_sigma_r2"/>
</dbReference>
<evidence type="ECO:0000313" key="3">
    <source>
        <dbReference type="Proteomes" id="UP000565579"/>
    </source>
</evidence>
<dbReference type="SUPFAM" id="SSF88946">
    <property type="entry name" value="Sigma2 domain of RNA polymerase sigma factors"/>
    <property type="match status" value="1"/>
</dbReference>